<name>A0A081NLR2_9GAMM</name>
<dbReference type="Proteomes" id="UP000028073">
    <property type="component" value="Unassembled WGS sequence"/>
</dbReference>
<dbReference type="EMBL" id="JOKH01000001">
    <property type="protein sequence ID" value="KEQ19385.1"/>
    <property type="molecule type" value="Genomic_DNA"/>
</dbReference>
<comment type="caution">
    <text evidence="2">The sequence shown here is derived from an EMBL/GenBank/DDBJ whole genome shotgun (WGS) entry which is preliminary data.</text>
</comment>
<organism evidence="2 3">
    <name type="scientific">Endozoicomonas numazuensis</name>
    <dbReference type="NCBI Taxonomy" id="1137799"/>
    <lineage>
        <taxon>Bacteria</taxon>
        <taxon>Pseudomonadati</taxon>
        <taxon>Pseudomonadota</taxon>
        <taxon>Gammaproteobacteria</taxon>
        <taxon>Oceanospirillales</taxon>
        <taxon>Endozoicomonadaceae</taxon>
        <taxon>Endozoicomonas</taxon>
    </lineage>
</organism>
<protein>
    <recommendedName>
        <fullName evidence="4">Spore coat protein U domain-containing protein</fullName>
    </recommendedName>
</protein>
<keyword evidence="3" id="KW-1185">Reference proteome</keyword>
<evidence type="ECO:0000313" key="2">
    <source>
        <dbReference type="EMBL" id="KEQ19385.1"/>
    </source>
</evidence>
<evidence type="ECO:0000256" key="1">
    <source>
        <dbReference type="SAM" id="SignalP"/>
    </source>
</evidence>
<gene>
    <name evidence="2" type="ORF">GZ78_05340</name>
</gene>
<feature type="signal peptide" evidence="1">
    <location>
        <begin position="1"/>
        <end position="27"/>
    </location>
</feature>
<evidence type="ECO:0000313" key="3">
    <source>
        <dbReference type="Proteomes" id="UP000028073"/>
    </source>
</evidence>
<accession>A0A081NLR2</accession>
<reference evidence="2 3" key="1">
    <citation type="submission" date="2014-06" db="EMBL/GenBank/DDBJ databases">
        <title>Whole Genome Sequences of Three Symbiotic Endozoicomonas Bacteria.</title>
        <authorList>
            <person name="Neave M.J."/>
            <person name="Apprill A."/>
            <person name="Voolstra C.R."/>
        </authorList>
    </citation>
    <scope>NUCLEOTIDE SEQUENCE [LARGE SCALE GENOMIC DNA]</scope>
    <source>
        <strain evidence="2 3">DSM 25634</strain>
    </source>
</reference>
<sequence>MEKVMGFKKVAVAVALSAGLATSGLQAADNPDNPTANSSRGDFEITLRNEVQMKLFQLTDVDLVNTDSGATPGDLTGVTQSCVDSNVARYEVKLESSNAFKLQAGSGPALGEIPYKLTYSQTGATDQIWGVGGQASGVTAGSFAKDGDIGGGACSGALNTKITVDILEADYKDKDVGVYADTVTVVVSAI</sequence>
<dbReference type="AlphaFoldDB" id="A0A081NLR2"/>
<evidence type="ECO:0008006" key="4">
    <source>
        <dbReference type="Google" id="ProtNLM"/>
    </source>
</evidence>
<proteinExistence type="predicted"/>
<keyword evidence="1" id="KW-0732">Signal</keyword>
<feature type="chain" id="PRO_5001760946" description="Spore coat protein U domain-containing protein" evidence="1">
    <location>
        <begin position="28"/>
        <end position="190"/>
    </location>
</feature>